<feature type="transmembrane region" description="Helical" evidence="1">
    <location>
        <begin position="104"/>
        <end position="123"/>
    </location>
</feature>
<feature type="transmembrane region" description="Helical" evidence="1">
    <location>
        <begin position="188"/>
        <end position="206"/>
    </location>
</feature>
<evidence type="ECO:0000313" key="2">
    <source>
        <dbReference type="EMBL" id="MDC2889681.1"/>
    </source>
</evidence>
<dbReference type="Proteomes" id="UP001528411">
    <property type="component" value="Unassembled WGS sequence"/>
</dbReference>
<protein>
    <submittedName>
        <fullName evidence="2">Uncharacterized protein</fullName>
    </submittedName>
</protein>
<feature type="transmembrane region" description="Helical" evidence="1">
    <location>
        <begin position="226"/>
        <end position="249"/>
    </location>
</feature>
<proteinExistence type="predicted"/>
<feature type="transmembrane region" description="Helical" evidence="1">
    <location>
        <begin position="69"/>
        <end position="92"/>
    </location>
</feature>
<reference evidence="2 3" key="1">
    <citation type="submission" date="2023-01" db="EMBL/GenBank/DDBJ databases">
        <title>Psychrosphaera sp. nov., isolated from marine algae.</title>
        <authorList>
            <person name="Bayburt H."/>
            <person name="Choi B.J."/>
            <person name="Kim J.M."/>
            <person name="Choi D.G."/>
            <person name="Jeon C.O."/>
        </authorList>
    </citation>
    <scope>NUCLEOTIDE SEQUENCE [LARGE SCALE GENOMIC DNA]</scope>
    <source>
        <strain evidence="2 3">G1-22</strain>
    </source>
</reference>
<name>A0ABT5FDQ4_9GAMM</name>
<gene>
    <name evidence="2" type="ORF">PN838_13975</name>
</gene>
<keyword evidence="1" id="KW-0812">Transmembrane</keyword>
<keyword evidence="3" id="KW-1185">Reference proteome</keyword>
<comment type="caution">
    <text evidence="2">The sequence shown here is derived from an EMBL/GenBank/DDBJ whole genome shotgun (WGS) entry which is preliminary data.</text>
</comment>
<feature type="transmembrane region" description="Helical" evidence="1">
    <location>
        <begin position="20"/>
        <end position="48"/>
    </location>
</feature>
<evidence type="ECO:0000313" key="3">
    <source>
        <dbReference type="Proteomes" id="UP001528411"/>
    </source>
</evidence>
<feature type="transmembrane region" description="Helical" evidence="1">
    <location>
        <begin position="255"/>
        <end position="273"/>
    </location>
</feature>
<accession>A0ABT5FDQ4</accession>
<keyword evidence="1" id="KW-1133">Transmembrane helix</keyword>
<feature type="transmembrane region" description="Helical" evidence="1">
    <location>
        <begin position="156"/>
        <end position="176"/>
    </location>
</feature>
<keyword evidence="1" id="KW-0472">Membrane</keyword>
<dbReference type="EMBL" id="JAQOMS010000002">
    <property type="protein sequence ID" value="MDC2889681.1"/>
    <property type="molecule type" value="Genomic_DNA"/>
</dbReference>
<dbReference type="RefSeq" id="WP_272181066.1">
    <property type="nucleotide sequence ID" value="NZ_JAQOMS010000002.1"/>
</dbReference>
<evidence type="ECO:0000256" key="1">
    <source>
        <dbReference type="SAM" id="Phobius"/>
    </source>
</evidence>
<sequence length="295" mass="32913">MMTPEIAELSTLQIAFYATIFLQVLITTILIPTNIYRTFVTILSNFALEHQSKSTEISARDIKFAKASLTIYLVLSVVIALFSTYVVLSSYVEQKELLNWDNQAGAIVLIFLAILPVITLALLNRSFLKHIRQSVSSLRSASLSPLTWRDFMSPMVIILLAIGQLTFIGATAYFTLNPFDGFGGMWNILGLVFLNSVMGFTVYSGMNNRGLSTIANEHERLSAKKLIINVNVFIWVVASYYLTLSLLLAGFDLKSYSLVLQSIYLQIIFIAMIKAFKVGEYKALDANSQLKSSLN</sequence>
<organism evidence="2 3">
    <name type="scientific">Psychrosphaera algicola</name>
    <dbReference type="NCBI Taxonomy" id="3023714"/>
    <lineage>
        <taxon>Bacteria</taxon>
        <taxon>Pseudomonadati</taxon>
        <taxon>Pseudomonadota</taxon>
        <taxon>Gammaproteobacteria</taxon>
        <taxon>Alteromonadales</taxon>
        <taxon>Pseudoalteromonadaceae</taxon>
        <taxon>Psychrosphaera</taxon>
    </lineage>
</organism>